<dbReference type="EMBL" id="KC131130">
    <property type="protein sequence ID" value="AGB07188.1"/>
    <property type="molecule type" value="Genomic_DNA"/>
</dbReference>
<accession>V9M0L3</accession>
<reference evidence="1 2" key="1">
    <citation type="submission" date="2012-11" db="EMBL/GenBank/DDBJ databases">
        <title>Complete genome sequence of a novel phiKZ-like Vibrio phage.</title>
        <authorList>
            <person name="Luo Z."/>
            <person name="Yu Y."/>
        </authorList>
    </citation>
    <scope>NUCLEOTIDE SEQUENCE [LARGE SCALE GENOMIC DNA]</scope>
</reference>
<proteinExistence type="predicted"/>
<dbReference type="KEGG" id="vg:40102950"/>
<keyword evidence="2" id="KW-1185">Reference proteome</keyword>
<evidence type="ECO:0000313" key="2">
    <source>
        <dbReference type="Proteomes" id="UP000272155"/>
    </source>
</evidence>
<dbReference type="Proteomes" id="UP000272155">
    <property type="component" value="Segment"/>
</dbReference>
<sequence length="146" mass="17445">MCECNPSEELVFNEEQKNVWQKAYPLITMEGYQGPFAYLDLTLTWFCPRCCDLSKPLLLNREKTVLYCDSHPHTCEYTYANFETRKAKRTFLSSQYRLPLSLEECRDNVLKRLELDVLGMKQQRDRLGTRIEEKQEHIIQLKNTWK</sequence>
<protein>
    <submittedName>
        <fullName evidence="1">Uncharacterized protein</fullName>
    </submittedName>
</protein>
<name>V9M0L3_9CAUD</name>
<organism evidence="1 2">
    <name type="scientific">Vibrio phage VP4B</name>
    <dbReference type="NCBI Taxonomy" id="1262540"/>
    <lineage>
        <taxon>Viruses</taxon>
        <taxon>Duplodnaviria</taxon>
        <taxon>Heunggongvirae</taxon>
        <taxon>Uroviricota</taxon>
        <taxon>Caudoviricetes</taxon>
        <taxon>Chimalliviridae</taxon>
        <taxon>Gorgonvirinae</taxon>
        <taxon>Tidunavirus</taxon>
        <taxon>Tidunavirus VP4B</taxon>
    </lineage>
</organism>
<dbReference type="RefSeq" id="YP_009626050.1">
    <property type="nucleotide sequence ID" value="NC_042136.1"/>
</dbReference>
<evidence type="ECO:0000313" key="1">
    <source>
        <dbReference type="EMBL" id="AGB07188.1"/>
    </source>
</evidence>
<dbReference type="GeneID" id="40102950"/>
<dbReference type="OrthoDB" id="21901at10239"/>